<organism evidence="1 2">
    <name type="scientific">Amphibiibacter pelophylacis</name>
    <dbReference type="NCBI Taxonomy" id="1799477"/>
    <lineage>
        <taxon>Bacteria</taxon>
        <taxon>Pseudomonadati</taxon>
        <taxon>Pseudomonadota</taxon>
        <taxon>Betaproteobacteria</taxon>
        <taxon>Burkholderiales</taxon>
        <taxon>Sphaerotilaceae</taxon>
        <taxon>Amphibiibacter</taxon>
    </lineage>
</organism>
<accession>A0ACC6P5X5</accession>
<evidence type="ECO:0000313" key="2">
    <source>
        <dbReference type="Proteomes" id="UP001364695"/>
    </source>
</evidence>
<feature type="non-terminal residue" evidence="1">
    <location>
        <position position="1"/>
    </location>
</feature>
<keyword evidence="2" id="KW-1185">Reference proteome</keyword>
<evidence type="ECO:0000313" key="1">
    <source>
        <dbReference type="EMBL" id="MEJ7139587.1"/>
    </source>
</evidence>
<sequence length="232" mass="23585">DDKAVITGTGTGTVVEDTTQTATGKLTVVDPDAGQAVFQAGTQTGSYGSLVLQANGTWTYTLDNAKAQPLQQDETKTETFTVKSADGTESTITVTVKGVNDVPTVTGATASVTENNGTSTVTATGKVIVTDADHDQSGVIAGTYNGTYGKVVLGADGQWTYTLTQSPEITALLTGQNKTDTITFKTLDGTDKTITVTINGLSSQLNITAGTGNVAEDSVATATGTLTGNTAT</sequence>
<name>A0ACC6P5X5_9BURK</name>
<proteinExistence type="predicted"/>
<comment type="caution">
    <text evidence="1">The sequence shown here is derived from an EMBL/GenBank/DDBJ whole genome shotgun (WGS) entry which is preliminary data.</text>
</comment>
<gene>
    <name evidence="1" type="ORF">RV045_14295</name>
</gene>
<reference evidence="1" key="1">
    <citation type="submission" date="2023-10" db="EMBL/GenBank/DDBJ databases">
        <title>Amphibacter perezi, gen. nov., sp. nov. a novel taxa of the family Comamonadaceae, class Betaproteobacteria isolated from the skin microbiota of Pelophylax perezi from different populations.</title>
        <authorList>
            <person name="Costa S."/>
            <person name="Proenca D.N."/>
            <person name="Lopes I."/>
            <person name="Morais P.V."/>
        </authorList>
    </citation>
    <scope>NUCLEOTIDE SEQUENCE</scope>
    <source>
        <strain evidence="1">SL12-8</strain>
    </source>
</reference>
<dbReference type="EMBL" id="JAWDIE010000046">
    <property type="protein sequence ID" value="MEJ7139587.1"/>
    <property type="molecule type" value="Genomic_DNA"/>
</dbReference>
<protein>
    <submittedName>
        <fullName evidence="1">VCBS domain-containing protein</fullName>
    </submittedName>
</protein>
<feature type="non-terminal residue" evidence="1">
    <location>
        <position position="232"/>
    </location>
</feature>
<dbReference type="Proteomes" id="UP001364695">
    <property type="component" value="Unassembled WGS sequence"/>
</dbReference>